<feature type="compositionally biased region" description="Basic and acidic residues" evidence="1">
    <location>
        <begin position="79"/>
        <end position="90"/>
    </location>
</feature>
<dbReference type="EMBL" id="JAAAIM010001096">
    <property type="protein sequence ID" value="KAG0282263.1"/>
    <property type="molecule type" value="Genomic_DNA"/>
</dbReference>
<proteinExistence type="predicted"/>
<evidence type="ECO:0000256" key="1">
    <source>
        <dbReference type="SAM" id="MobiDB-lite"/>
    </source>
</evidence>
<reference evidence="2 3" key="1">
    <citation type="journal article" date="2020" name="Fungal Divers.">
        <title>Resolving the Mortierellaceae phylogeny through synthesis of multi-gene phylogenetics and phylogenomics.</title>
        <authorList>
            <person name="Vandepol N."/>
            <person name="Liber J."/>
            <person name="Desiro A."/>
            <person name="Na H."/>
            <person name="Kennedy M."/>
            <person name="Barry K."/>
            <person name="Grigoriev I.V."/>
            <person name="Miller A.N."/>
            <person name="O'Donnell K."/>
            <person name="Stajich J.E."/>
            <person name="Bonito G."/>
        </authorList>
    </citation>
    <scope>NUCLEOTIDE SEQUENCE [LARGE SCALE GENOMIC DNA]</scope>
    <source>
        <strain evidence="2 3">AD045</strain>
    </source>
</reference>
<protein>
    <submittedName>
        <fullName evidence="2">Uncharacterized protein</fullName>
    </submittedName>
</protein>
<feature type="non-terminal residue" evidence="2">
    <location>
        <position position="90"/>
    </location>
</feature>
<accession>A0ABQ7JNL7</accession>
<gene>
    <name evidence="2" type="ORF">BGZ96_000652</name>
</gene>
<organism evidence="2 3">
    <name type="scientific">Linnemannia gamsii</name>
    <dbReference type="NCBI Taxonomy" id="64522"/>
    <lineage>
        <taxon>Eukaryota</taxon>
        <taxon>Fungi</taxon>
        <taxon>Fungi incertae sedis</taxon>
        <taxon>Mucoromycota</taxon>
        <taxon>Mortierellomycotina</taxon>
        <taxon>Mortierellomycetes</taxon>
        <taxon>Mortierellales</taxon>
        <taxon>Mortierellaceae</taxon>
        <taxon>Linnemannia</taxon>
    </lineage>
</organism>
<feature type="region of interest" description="Disordered" evidence="1">
    <location>
        <begin position="65"/>
        <end position="90"/>
    </location>
</feature>
<evidence type="ECO:0000313" key="3">
    <source>
        <dbReference type="Proteomes" id="UP001194696"/>
    </source>
</evidence>
<comment type="caution">
    <text evidence="2">The sequence shown here is derived from an EMBL/GenBank/DDBJ whole genome shotgun (WGS) entry which is preliminary data.</text>
</comment>
<dbReference type="Proteomes" id="UP001194696">
    <property type="component" value="Unassembled WGS sequence"/>
</dbReference>
<evidence type="ECO:0000313" key="2">
    <source>
        <dbReference type="EMBL" id="KAG0282263.1"/>
    </source>
</evidence>
<sequence length="90" mass="10079">MSDTDNAHLSFSSITPEDLAKIKAILDSSQQPITSIELPRTKQLVISDEAKDLIPSISGEHFFFPPDDPEGDNVSPKDLLFDKNPHQQYR</sequence>
<name>A0ABQ7JNL7_9FUNG</name>
<keyword evidence="3" id="KW-1185">Reference proteome</keyword>